<feature type="region of interest" description="Disordered" evidence="1">
    <location>
        <begin position="152"/>
        <end position="179"/>
    </location>
</feature>
<reference evidence="2" key="1">
    <citation type="submission" date="2016-03" db="EMBL/GenBank/DDBJ databases">
        <title>Mechanisms controlling the formation of the plant cell surface in tip-growing cells are functionally conserved among land plants.</title>
        <authorList>
            <person name="Honkanen S."/>
            <person name="Jones V.A."/>
            <person name="Morieri G."/>
            <person name="Champion C."/>
            <person name="Hetherington A.J."/>
            <person name="Kelly S."/>
            <person name="Saint-Marcoux D."/>
            <person name="Proust H."/>
            <person name="Prescott H."/>
            <person name="Dolan L."/>
        </authorList>
    </citation>
    <scope>NUCLEOTIDE SEQUENCE [LARGE SCALE GENOMIC DNA]</scope>
    <source>
        <tissue evidence="2">Whole gametophyte</tissue>
    </source>
</reference>
<organism evidence="2 3">
    <name type="scientific">Marchantia polymorpha subsp. ruderalis</name>
    <dbReference type="NCBI Taxonomy" id="1480154"/>
    <lineage>
        <taxon>Eukaryota</taxon>
        <taxon>Viridiplantae</taxon>
        <taxon>Streptophyta</taxon>
        <taxon>Embryophyta</taxon>
        <taxon>Marchantiophyta</taxon>
        <taxon>Marchantiopsida</taxon>
        <taxon>Marchantiidae</taxon>
        <taxon>Marchantiales</taxon>
        <taxon>Marchantiaceae</taxon>
        <taxon>Marchantia</taxon>
    </lineage>
</organism>
<feature type="compositionally biased region" description="Low complexity" evidence="1">
    <location>
        <begin position="202"/>
        <end position="211"/>
    </location>
</feature>
<dbReference type="Proteomes" id="UP000077202">
    <property type="component" value="Unassembled WGS sequence"/>
</dbReference>
<dbReference type="EMBL" id="LVLJ01000884">
    <property type="protein sequence ID" value="OAE32164.1"/>
    <property type="molecule type" value="Genomic_DNA"/>
</dbReference>
<feature type="region of interest" description="Disordered" evidence="1">
    <location>
        <begin position="199"/>
        <end position="225"/>
    </location>
</feature>
<gene>
    <name evidence="2" type="ORF">AXG93_2912s1540</name>
</gene>
<accession>A0A176WGZ4</accession>
<sequence length="298" mass="32876">MLGRSAEQGASQILRGGAEAGYRGFSPFQAPITRGLRKYYGEEQKQVTVVSRHFRRRLPVTSRLTARAWPAQLVLLGRRVDGGANGRSPRRPQRSANRTPRADLSVESAAAAVGWGGLGAGFRRKRSDNCRPGTSALPICPAGAVDVSDRKLPVTGKKRRRTSSRRRMIRTSPPPHRNWLRNAHVPALIAFTAAPGFPAQESSARSTRSATKAPALPTNPEMAEEDPVLQPRNDFWMVEPFHSISASPVRKVCFPNTNSGDSYTDLEETIATGYDDSKYSPQDQLWSPVYEKFVQEHS</sequence>
<name>A0A176WGZ4_MARPO</name>
<evidence type="ECO:0000313" key="2">
    <source>
        <dbReference type="EMBL" id="OAE32164.1"/>
    </source>
</evidence>
<evidence type="ECO:0000313" key="3">
    <source>
        <dbReference type="Proteomes" id="UP000077202"/>
    </source>
</evidence>
<feature type="compositionally biased region" description="Basic residues" evidence="1">
    <location>
        <begin position="156"/>
        <end position="169"/>
    </location>
</feature>
<protein>
    <submittedName>
        <fullName evidence="2">Uncharacterized protein</fullName>
    </submittedName>
</protein>
<comment type="caution">
    <text evidence="2">The sequence shown here is derived from an EMBL/GenBank/DDBJ whole genome shotgun (WGS) entry which is preliminary data.</text>
</comment>
<feature type="region of interest" description="Disordered" evidence="1">
    <location>
        <begin position="80"/>
        <end position="105"/>
    </location>
</feature>
<dbReference type="AlphaFoldDB" id="A0A176WGZ4"/>
<proteinExistence type="predicted"/>
<evidence type="ECO:0000256" key="1">
    <source>
        <dbReference type="SAM" id="MobiDB-lite"/>
    </source>
</evidence>
<keyword evidence="3" id="KW-1185">Reference proteome</keyword>